<protein>
    <submittedName>
        <fullName evidence="6">IMP cyclohydrolase</fullName>
        <ecNumber evidence="6">3.5.4.10</ecNumber>
    </submittedName>
</protein>
<dbReference type="GO" id="GO:0005829">
    <property type="term" value="C:cytosol"/>
    <property type="evidence" value="ECO:0007669"/>
    <property type="project" value="TreeGrafter"/>
</dbReference>
<comment type="caution">
    <text evidence="6">The sequence shown here is derived from an EMBL/GenBank/DDBJ whole genome shotgun (WGS) entry which is preliminary data.</text>
</comment>
<dbReference type="OrthoDB" id="9802065at2"/>
<evidence type="ECO:0000256" key="1">
    <source>
        <dbReference type="ARBA" id="ARBA00022679"/>
    </source>
</evidence>
<gene>
    <name evidence="6" type="ORF">Dthio_PD1265</name>
</gene>
<dbReference type="eggNOG" id="COG0138">
    <property type="taxonomic scope" value="Bacteria"/>
</dbReference>
<dbReference type="Proteomes" id="UP000005496">
    <property type="component" value="Unassembled WGS sequence"/>
</dbReference>
<dbReference type="Pfam" id="PF01808">
    <property type="entry name" value="AICARFT_IMPCHas"/>
    <property type="match status" value="1"/>
</dbReference>
<sequence>MQLLPVKRALVSVTDKTGITELGQFLSSMEVEIISTGGTKKMLQDSGVTVTSVSDITGFPEILGGRVKTLHPHIHAGVLADKDNPEHMDTLDSMNIQPIDIVCVNLYAFEQAVQDDPGIEKAVEQIDIGGPTLLRAAAKNHASICVLPDPEFYQPCMDMLRDKKGIDLDFRIKTASFTFAKTSRYDQVISGYFNQKI</sequence>
<dbReference type="PANTHER" id="PTHR11692:SF0">
    <property type="entry name" value="BIFUNCTIONAL PURINE BIOSYNTHESIS PROTEIN ATIC"/>
    <property type="match status" value="1"/>
</dbReference>
<accession>D6STB0</accession>
<keyword evidence="7" id="KW-1185">Reference proteome</keyword>
<keyword evidence="1" id="KW-0808">Transferase</keyword>
<dbReference type="PANTHER" id="PTHR11692">
    <property type="entry name" value="BIFUNCTIONAL PURINE BIOSYNTHESIS PROTEIN PURH"/>
    <property type="match status" value="1"/>
</dbReference>
<dbReference type="GO" id="GO:0004643">
    <property type="term" value="F:phosphoribosylaminoimidazolecarboxamide formyltransferase activity"/>
    <property type="evidence" value="ECO:0007669"/>
    <property type="project" value="InterPro"/>
</dbReference>
<evidence type="ECO:0000256" key="2">
    <source>
        <dbReference type="ARBA" id="ARBA00022755"/>
    </source>
</evidence>
<keyword evidence="3 6" id="KW-0378">Hydrolase</keyword>
<dbReference type="InterPro" id="IPR036914">
    <property type="entry name" value="MGS-like_dom_sf"/>
</dbReference>
<dbReference type="PROSITE" id="PS51855">
    <property type="entry name" value="MGS"/>
    <property type="match status" value="1"/>
</dbReference>
<keyword evidence="2" id="KW-0658">Purine biosynthesis</keyword>
<dbReference type="SUPFAM" id="SSF52335">
    <property type="entry name" value="Methylglyoxal synthase-like"/>
    <property type="match status" value="1"/>
</dbReference>
<evidence type="ECO:0000256" key="3">
    <source>
        <dbReference type="ARBA" id="ARBA00022801"/>
    </source>
</evidence>
<dbReference type="Gene3D" id="3.40.50.1380">
    <property type="entry name" value="Methylglyoxal synthase-like domain"/>
    <property type="match status" value="1"/>
</dbReference>
<dbReference type="CDD" id="cd01421">
    <property type="entry name" value="IMPCH"/>
    <property type="match status" value="1"/>
</dbReference>
<dbReference type="EC" id="3.5.4.10" evidence="6"/>
<evidence type="ECO:0000313" key="7">
    <source>
        <dbReference type="Proteomes" id="UP000005496"/>
    </source>
</evidence>
<proteinExistence type="predicted"/>
<dbReference type="SMART" id="SM00851">
    <property type="entry name" value="MGS"/>
    <property type="match status" value="1"/>
</dbReference>
<dbReference type="InterPro" id="IPR011607">
    <property type="entry name" value="MGS-like_dom"/>
</dbReference>
<evidence type="ECO:0000256" key="4">
    <source>
        <dbReference type="ARBA" id="ARBA00023268"/>
    </source>
</evidence>
<dbReference type="EMBL" id="ACJN02000003">
    <property type="protein sequence ID" value="EFI33926.1"/>
    <property type="molecule type" value="Genomic_DNA"/>
</dbReference>
<dbReference type="InterPro" id="IPR002695">
    <property type="entry name" value="PurH-like"/>
</dbReference>
<dbReference type="AlphaFoldDB" id="D6STB0"/>
<name>D6STB0_9BACT</name>
<dbReference type="FunFam" id="3.40.50.1380:FF:000001">
    <property type="entry name" value="Bifunctional purine biosynthesis protein PurH"/>
    <property type="match status" value="1"/>
</dbReference>
<dbReference type="Pfam" id="PF02142">
    <property type="entry name" value="MGS"/>
    <property type="match status" value="1"/>
</dbReference>
<feature type="domain" description="MGS-like" evidence="5">
    <location>
        <begin position="1"/>
        <end position="148"/>
    </location>
</feature>
<organism evidence="6 7">
    <name type="scientific">Desulfonatronospira thiodismutans ASO3-1</name>
    <dbReference type="NCBI Taxonomy" id="555779"/>
    <lineage>
        <taxon>Bacteria</taxon>
        <taxon>Pseudomonadati</taxon>
        <taxon>Thermodesulfobacteriota</taxon>
        <taxon>Desulfovibrionia</taxon>
        <taxon>Desulfovibrionales</taxon>
        <taxon>Desulfonatronovibrionaceae</taxon>
        <taxon>Desulfonatronospira</taxon>
    </lineage>
</organism>
<reference evidence="6" key="1">
    <citation type="submission" date="2010-05" db="EMBL/GenBank/DDBJ databases">
        <title>The draft genome of Desulfonatronospira thiodismutans ASO3-1.</title>
        <authorList>
            <consortium name="US DOE Joint Genome Institute (JGI-PGF)"/>
            <person name="Lucas S."/>
            <person name="Copeland A."/>
            <person name="Lapidus A."/>
            <person name="Cheng J.-F."/>
            <person name="Bruce D."/>
            <person name="Goodwin L."/>
            <person name="Pitluck S."/>
            <person name="Chertkov O."/>
            <person name="Brettin T."/>
            <person name="Detter J.C."/>
            <person name="Han C."/>
            <person name="Land M.L."/>
            <person name="Hauser L."/>
            <person name="Kyrpides N."/>
            <person name="Mikhailova N."/>
            <person name="Muyzer G."/>
            <person name="Woyke T."/>
        </authorList>
    </citation>
    <scope>NUCLEOTIDE SEQUENCE [LARGE SCALE GENOMIC DNA]</scope>
    <source>
        <strain evidence="6">ASO3-1</strain>
    </source>
</reference>
<keyword evidence="4" id="KW-0511">Multifunctional enzyme</keyword>
<evidence type="ECO:0000259" key="5">
    <source>
        <dbReference type="PROSITE" id="PS51855"/>
    </source>
</evidence>
<dbReference type="GO" id="GO:0003937">
    <property type="term" value="F:IMP cyclohydrolase activity"/>
    <property type="evidence" value="ECO:0007669"/>
    <property type="project" value="UniProtKB-EC"/>
</dbReference>
<dbReference type="GO" id="GO:0006189">
    <property type="term" value="P:'de novo' IMP biosynthetic process"/>
    <property type="evidence" value="ECO:0007669"/>
    <property type="project" value="TreeGrafter"/>
</dbReference>
<evidence type="ECO:0000313" key="6">
    <source>
        <dbReference type="EMBL" id="EFI33926.1"/>
    </source>
</evidence>
<dbReference type="RefSeq" id="WP_008871275.1">
    <property type="nucleotide sequence ID" value="NZ_ACJN02000003.1"/>
</dbReference>